<keyword evidence="2" id="KW-1133">Transmembrane helix</keyword>
<keyword evidence="2" id="KW-0472">Membrane</keyword>
<comment type="caution">
    <text evidence="5">The sequence shown here is derived from an EMBL/GenBank/DDBJ whole genome shotgun (WGS) entry which is preliminary data.</text>
</comment>
<accession>A0A8H5ZHB5</accession>
<gene>
    <name evidence="5" type="ORF">GGP41_006102</name>
</gene>
<dbReference type="SMART" id="SM00672">
    <property type="entry name" value="CAP10"/>
    <property type="match status" value="1"/>
</dbReference>
<feature type="region of interest" description="Disordered" evidence="1">
    <location>
        <begin position="120"/>
        <end position="140"/>
    </location>
</feature>
<feature type="domain" description="Glycosyl transferase CAP10" evidence="4">
    <location>
        <begin position="605"/>
        <end position="892"/>
    </location>
</feature>
<keyword evidence="2" id="KW-0812">Transmembrane</keyword>
<evidence type="ECO:0000256" key="2">
    <source>
        <dbReference type="SAM" id="Phobius"/>
    </source>
</evidence>
<evidence type="ECO:0000259" key="4">
    <source>
        <dbReference type="SMART" id="SM00672"/>
    </source>
</evidence>
<dbReference type="AlphaFoldDB" id="A0A8H5ZHB5"/>
<organism evidence="5 6">
    <name type="scientific">Cochliobolus sativus</name>
    <name type="common">Common root rot and spot blotch fungus</name>
    <name type="synonym">Bipolaris sorokiniana</name>
    <dbReference type="NCBI Taxonomy" id="45130"/>
    <lineage>
        <taxon>Eukaryota</taxon>
        <taxon>Fungi</taxon>
        <taxon>Dikarya</taxon>
        <taxon>Ascomycota</taxon>
        <taxon>Pezizomycotina</taxon>
        <taxon>Dothideomycetes</taxon>
        <taxon>Pleosporomycetidae</taxon>
        <taxon>Pleosporales</taxon>
        <taxon>Pleosporineae</taxon>
        <taxon>Pleosporaceae</taxon>
        <taxon>Bipolaris</taxon>
    </lineage>
</organism>
<feature type="chain" id="PRO_5034121991" description="Glycosyl transferase CAP10 domain-containing protein" evidence="3">
    <location>
        <begin position="20"/>
        <end position="899"/>
    </location>
</feature>
<keyword evidence="3" id="KW-0732">Signal</keyword>
<evidence type="ECO:0000313" key="6">
    <source>
        <dbReference type="Proteomes" id="UP000624244"/>
    </source>
</evidence>
<dbReference type="OMA" id="RYKIEPP"/>
<feature type="transmembrane region" description="Helical" evidence="2">
    <location>
        <begin position="167"/>
        <end position="189"/>
    </location>
</feature>
<name>A0A8H5ZHB5_COCSA</name>
<protein>
    <recommendedName>
        <fullName evidence="4">Glycosyl transferase CAP10 domain-containing protein</fullName>
    </recommendedName>
</protein>
<evidence type="ECO:0000313" key="5">
    <source>
        <dbReference type="EMBL" id="KAF5849205.1"/>
    </source>
</evidence>
<sequence length="899" mass="102244">MLFSRLALFAAALFVGADACKCVNGGKDNAATRACCAQLGGNFRNGDDCQAGSISEKLSNFRRCCRDRGFTSDCDCPTCRVAADGSSDALEGEDQLIATRRVTSEDLRLSKAQTNRFVDLPRSPLSNFPESEKSDGAPQSESSRSLWILAFCLASSSFYRAEYGTVWLYPILLPLIQLVQAYLWGNASISTYKTQSSSNSMQLSVLSGTFAAVILSYGDIVSSALSAIAVLMQFLVYTSLLRSDGSRLKYFPRVYNFQQTVFNLSKKTTLAMMIAIGLQARFLGFAAGEILPTLSLAILKALSWYFIAHTAQQTSWTIAPSIHTTALMCTLQPSQQSSLTRASFLVIGLLLVLAQVIQTLDKKVRFRNYLWMFSLVSLIPYLIHVYAIQSAILDAESTYNNYRSHPIEKLIRSQSTEFHEVLRRQSQTYSAAHKEYERRYNFSPPTGFEGWYSFSVLHKSPIIDEFDTIHRSVSPFWKLSGNQVTQMMETAYTEPGSELWLCKYKSKSGKTTCIHAWRTFDRHITVLFDKLLGSLKGAIPDVVFLVNHLDEPRVVIPPFLHEARETPVNMTDLSHRPIWNEITKSCETSAYEDAIVSERDISTFNLPFVISQESSLDLCRHPEYRKMHGLFQSPTSFRLISGFVPVLSTGAPSSMDDVLFPSPAYIEENFQYNASKDISWDKKINEVYWAGSTTGGFAKNDEWRNFHRQRFVTLSQGLGKRQVALIRKRDGEYQRLQSSFPMNWLFQVAFTRVFQCEKNHCRDQKAHFHIKPWAERDRSLKSRLTFDMDGNGISGRFYQLLASRSLPLKQTLLREWHDDRLFPWVHYIPISQSMEELPETASYLTFSESGQRTAHEIAEQGRVWFSKAFREVDMSIYVYRLLLELARLQDPAREAAVYY</sequence>
<dbReference type="Proteomes" id="UP000624244">
    <property type="component" value="Unassembled WGS sequence"/>
</dbReference>
<evidence type="ECO:0000256" key="3">
    <source>
        <dbReference type="SAM" id="SignalP"/>
    </source>
</evidence>
<proteinExistence type="predicted"/>
<feature type="transmembrane region" description="Helical" evidence="2">
    <location>
        <begin position="224"/>
        <end position="241"/>
    </location>
</feature>
<dbReference type="Pfam" id="PF05686">
    <property type="entry name" value="Glyco_transf_90"/>
    <property type="match status" value="1"/>
</dbReference>
<feature type="transmembrane region" description="Helical" evidence="2">
    <location>
        <begin position="338"/>
        <end position="357"/>
    </location>
</feature>
<reference evidence="5" key="1">
    <citation type="submission" date="2019-11" db="EMBL/GenBank/DDBJ databases">
        <title>Bipolaris sorokiniana Genome sequencing.</title>
        <authorList>
            <person name="Wang H."/>
        </authorList>
    </citation>
    <scope>NUCLEOTIDE SEQUENCE</scope>
</reference>
<dbReference type="PANTHER" id="PTHR12203">
    <property type="entry name" value="KDEL LYS-ASP-GLU-LEU CONTAINING - RELATED"/>
    <property type="match status" value="1"/>
</dbReference>
<feature type="signal peptide" evidence="3">
    <location>
        <begin position="1"/>
        <end position="19"/>
    </location>
</feature>
<dbReference type="EMBL" id="WNKQ01000009">
    <property type="protein sequence ID" value="KAF5849205.1"/>
    <property type="molecule type" value="Genomic_DNA"/>
</dbReference>
<dbReference type="InterPro" id="IPR051091">
    <property type="entry name" value="O-Glucosyltr/Glycosyltrsf_90"/>
</dbReference>
<dbReference type="PANTHER" id="PTHR12203:SF61">
    <property type="entry name" value="CAPSULE PROTEIN"/>
    <property type="match status" value="1"/>
</dbReference>
<evidence type="ECO:0000256" key="1">
    <source>
        <dbReference type="SAM" id="MobiDB-lite"/>
    </source>
</evidence>
<feature type="transmembrane region" description="Helical" evidence="2">
    <location>
        <begin position="282"/>
        <end position="307"/>
    </location>
</feature>
<dbReference type="InterPro" id="IPR006598">
    <property type="entry name" value="CAP10"/>
</dbReference>
<feature type="transmembrane region" description="Helical" evidence="2">
    <location>
        <begin position="369"/>
        <end position="388"/>
    </location>
</feature>
<feature type="transmembrane region" description="Helical" evidence="2">
    <location>
        <begin position="201"/>
        <end position="218"/>
    </location>
</feature>